<dbReference type="PANTHER" id="PTHR44196">
    <property type="entry name" value="DEHYDROGENASE/REDUCTASE SDR FAMILY MEMBER 7B"/>
    <property type="match status" value="1"/>
</dbReference>
<organism evidence="5">
    <name type="scientific">Caldilinea aerophila</name>
    <dbReference type="NCBI Taxonomy" id="133453"/>
    <lineage>
        <taxon>Bacteria</taxon>
        <taxon>Bacillati</taxon>
        <taxon>Chloroflexota</taxon>
        <taxon>Caldilineae</taxon>
        <taxon>Caldilineales</taxon>
        <taxon>Caldilineaceae</taxon>
        <taxon>Caldilinea</taxon>
    </lineage>
</organism>
<evidence type="ECO:0000256" key="1">
    <source>
        <dbReference type="ARBA" id="ARBA00006484"/>
    </source>
</evidence>
<dbReference type="InterPro" id="IPR057326">
    <property type="entry name" value="KR_dom"/>
</dbReference>
<evidence type="ECO:0000259" key="4">
    <source>
        <dbReference type="SMART" id="SM00822"/>
    </source>
</evidence>
<evidence type="ECO:0000313" key="5">
    <source>
        <dbReference type="EMBL" id="HDX30066.1"/>
    </source>
</evidence>
<name>A0A7C1JI50_9CHLR</name>
<evidence type="ECO:0000256" key="2">
    <source>
        <dbReference type="ARBA" id="ARBA00023002"/>
    </source>
</evidence>
<dbReference type="PRINTS" id="PR00080">
    <property type="entry name" value="SDRFAMILY"/>
</dbReference>
<dbReference type="PROSITE" id="PS00061">
    <property type="entry name" value="ADH_SHORT"/>
    <property type="match status" value="1"/>
</dbReference>
<feature type="domain" description="Ketoreductase" evidence="4">
    <location>
        <begin position="3"/>
        <end position="179"/>
    </location>
</feature>
<dbReference type="GO" id="GO:0016491">
    <property type="term" value="F:oxidoreductase activity"/>
    <property type="evidence" value="ECO:0007669"/>
    <property type="project" value="UniProtKB-KW"/>
</dbReference>
<dbReference type="SUPFAM" id="SSF51735">
    <property type="entry name" value="NAD(P)-binding Rossmann-fold domains"/>
    <property type="match status" value="1"/>
</dbReference>
<reference evidence="5" key="1">
    <citation type="journal article" date="2020" name="mSystems">
        <title>Genome- and Community-Level Interaction Insights into Carbon Utilization and Element Cycling Functions of Hydrothermarchaeota in Hydrothermal Sediment.</title>
        <authorList>
            <person name="Zhou Z."/>
            <person name="Liu Y."/>
            <person name="Xu W."/>
            <person name="Pan J."/>
            <person name="Luo Z.H."/>
            <person name="Li M."/>
        </authorList>
    </citation>
    <scope>NUCLEOTIDE SEQUENCE [LARGE SCALE GENOMIC DNA]</scope>
    <source>
        <strain evidence="5">SpSt-289</strain>
    </source>
</reference>
<sequence length="259" mass="28061">MMKHAVITGAAEGIGYALAMELGMHGYVITGIDVNAARAEEAHRTLAAQGIHLQFLLGDLGAKDDLDRLISVLIAGPPIDLLVHNAGVNCVGAFADSDLQEQRRVLDVNVRAPLQLTAALLRAGRISSGGGLIFISSLSHFVSYPGAAVYAASKDALASYARSLSVALASQNIHVMTVYPGPTRTAHARRYSPDNRREAQRMAPERLAAIVYRAYDRRRHTVIPGWGNRFIAELGRWLPGLTEQIMKKTLFDKLTSAPR</sequence>
<dbReference type="InterPro" id="IPR036291">
    <property type="entry name" value="NAD(P)-bd_dom_sf"/>
</dbReference>
<proteinExistence type="inferred from homology"/>
<dbReference type="SMART" id="SM00822">
    <property type="entry name" value="PKS_KR"/>
    <property type="match status" value="1"/>
</dbReference>
<dbReference type="InterPro" id="IPR020904">
    <property type="entry name" value="Sc_DH/Rdtase_CS"/>
</dbReference>
<gene>
    <name evidence="5" type="ORF">ENQ20_01075</name>
</gene>
<protein>
    <submittedName>
        <fullName evidence="5">SDR family NAD(P)-dependent oxidoreductase</fullName>
    </submittedName>
</protein>
<keyword evidence="2" id="KW-0560">Oxidoreductase</keyword>
<dbReference type="AlphaFoldDB" id="A0A7C1JI50"/>
<dbReference type="InterPro" id="IPR002347">
    <property type="entry name" value="SDR_fam"/>
</dbReference>
<dbReference type="CDD" id="cd05233">
    <property type="entry name" value="SDR_c"/>
    <property type="match status" value="1"/>
</dbReference>
<comment type="similarity">
    <text evidence="1 3">Belongs to the short-chain dehydrogenases/reductases (SDR) family.</text>
</comment>
<dbReference type="Pfam" id="PF00106">
    <property type="entry name" value="adh_short"/>
    <property type="match status" value="1"/>
</dbReference>
<dbReference type="EMBL" id="DSMG01000011">
    <property type="protein sequence ID" value="HDX30066.1"/>
    <property type="molecule type" value="Genomic_DNA"/>
</dbReference>
<accession>A0A7C1JI50</accession>
<dbReference type="Gene3D" id="3.40.50.720">
    <property type="entry name" value="NAD(P)-binding Rossmann-like Domain"/>
    <property type="match status" value="1"/>
</dbReference>
<dbReference type="PANTHER" id="PTHR44196:SF2">
    <property type="entry name" value="SHORT-CHAIN DEHYDROGENASE-RELATED"/>
    <property type="match status" value="1"/>
</dbReference>
<comment type="caution">
    <text evidence="5">The sequence shown here is derived from an EMBL/GenBank/DDBJ whole genome shotgun (WGS) entry which is preliminary data.</text>
</comment>
<dbReference type="GO" id="GO:0016020">
    <property type="term" value="C:membrane"/>
    <property type="evidence" value="ECO:0007669"/>
    <property type="project" value="TreeGrafter"/>
</dbReference>
<dbReference type="PRINTS" id="PR00081">
    <property type="entry name" value="GDHRDH"/>
</dbReference>
<evidence type="ECO:0000256" key="3">
    <source>
        <dbReference type="RuleBase" id="RU000363"/>
    </source>
</evidence>